<dbReference type="EMBL" id="JACLIC010000002">
    <property type="protein sequence ID" value="MBY0201777.1"/>
    <property type="molecule type" value="Genomic_DNA"/>
</dbReference>
<comment type="caution">
    <text evidence="1">The sequence shown here is derived from an EMBL/GenBank/DDBJ whole genome shotgun (WGS) entry which is preliminary data.</text>
</comment>
<accession>A0ABS7KCV2</accession>
<reference evidence="1 2" key="1">
    <citation type="submission" date="2020-08" db="EMBL/GenBank/DDBJ databases">
        <title>Fungal Genomes of the International Space Station.</title>
        <authorList>
            <person name="Seuylemezian A."/>
            <person name="Singh N.K."/>
            <person name="Wood J."/>
            <person name="Venkateswaran K."/>
        </authorList>
    </citation>
    <scope>NUCLEOTIDE SEQUENCE [LARGE SCALE GENOMIC DNA]</scope>
    <source>
        <strain evidence="1 2">S/N-304-OC-R4</strain>
    </source>
</reference>
<proteinExistence type="predicted"/>
<keyword evidence="2" id="KW-1185">Reference proteome</keyword>
<evidence type="ECO:0000313" key="1">
    <source>
        <dbReference type="EMBL" id="MBY0201777.1"/>
    </source>
</evidence>
<dbReference type="RefSeq" id="WP_221786468.1">
    <property type="nucleotide sequence ID" value="NZ_JACLIC010000002.1"/>
</dbReference>
<evidence type="ECO:0000313" key="2">
    <source>
        <dbReference type="Proteomes" id="UP000706031"/>
    </source>
</evidence>
<gene>
    <name evidence="1" type="ORF">H7T88_00790</name>
</gene>
<dbReference type="Proteomes" id="UP000706031">
    <property type="component" value="Unassembled WGS sequence"/>
</dbReference>
<name>A0ABS7KCV2_9BACL</name>
<sequence length="279" mass="31308">MNNLQISLSQTTLNTFLKKSLSLVRQSEPISNVIVEKNGVKVTANIQLKSIEVDDLNLAEPNKVSLNNVKLSFELLNVVVEVDIKRIHDSIKVLNLPGDRLDVEISWDFFEGEPDIKLTLGIEDYFSPQFTAEMNFSINGLDVMVGLSNFNVHSLNIASNLGEKIEDQIINEVKQIIKEKIGEWADKVLDFIGDLARFLPVDNMASWIVVELSESEVFKHLVEKAVKDNVKEEKVYTIPNKFELGKDQTKVNVSLADENTASVHVENGTLIGLVNFKDI</sequence>
<protein>
    <submittedName>
        <fullName evidence="1">Uncharacterized protein</fullName>
    </submittedName>
</protein>
<organism evidence="1 2">
    <name type="scientific">Paenibacillus cucumis</name>
    <name type="common">ex Kampfer et al. 2016</name>
    <dbReference type="NCBI Taxonomy" id="1776858"/>
    <lineage>
        <taxon>Bacteria</taxon>
        <taxon>Bacillati</taxon>
        <taxon>Bacillota</taxon>
        <taxon>Bacilli</taxon>
        <taxon>Bacillales</taxon>
        <taxon>Paenibacillaceae</taxon>
        <taxon>Paenibacillus</taxon>
    </lineage>
</organism>